<sequence length="69" mass="7820">MGNQKVTGRITPVAKMRGVVDKSQSVHEKDYEKLINKPKINEVELKGDKSFEELGMKPLTNTEIAKMFN</sequence>
<dbReference type="EMBL" id="JAAYSM010000185">
    <property type="protein sequence ID" value="NLJ18371.1"/>
    <property type="molecule type" value="Genomic_DNA"/>
</dbReference>
<evidence type="ECO:0000313" key="2">
    <source>
        <dbReference type="Proteomes" id="UP000541058"/>
    </source>
</evidence>
<dbReference type="AlphaFoldDB" id="A0A7X8H0C3"/>
<accession>A0A7X8H0C3</accession>
<name>A0A7X8H0C3_9LACT</name>
<protein>
    <submittedName>
        <fullName evidence="1">Uncharacterized protein</fullName>
    </submittedName>
</protein>
<dbReference type="RefSeq" id="WP_276648102.1">
    <property type="nucleotide sequence ID" value="NZ_JAAYSM010000185.1"/>
</dbReference>
<proteinExistence type="predicted"/>
<evidence type="ECO:0000313" key="1">
    <source>
        <dbReference type="EMBL" id="NLJ18371.1"/>
    </source>
</evidence>
<gene>
    <name evidence="1" type="ORF">GX355_05870</name>
</gene>
<organism evidence="1 2">
    <name type="scientific">Globicatella sulfidifaciens</name>
    <dbReference type="NCBI Taxonomy" id="136093"/>
    <lineage>
        <taxon>Bacteria</taxon>
        <taxon>Bacillati</taxon>
        <taxon>Bacillota</taxon>
        <taxon>Bacilli</taxon>
        <taxon>Lactobacillales</taxon>
        <taxon>Aerococcaceae</taxon>
        <taxon>Globicatella</taxon>
    </lineage>
</organism>
<dbReference type="Proteomes" id="UP000541058">
    <property type="component" value="Unassembled WGS sequence"/>
</dbReference>
<comment type="caution">
    <text evidence="1">The sequence shown here is derived from an EMBL/GenBank/DDBJ whole genome shotgun (WGS) entry which is preliminary data.</text>
</comment>
<reference evidence="1 2" key="1">
    <citation type="journal article" date="2020" name="Biotechnol. Biofuels">
        <title>New insights from the biogas microbiome by comprehensive genome-resolved metagenomics of nearly 1600 species originating from multiple anaerobic digesters.</title>
        <authorList>
            <person name="Campanaro S."/>
            <person name="Treu L."/>
            <person name="Rodriguez-R L.M."/>
            <person name="Kovalovszki A."/>
            <person name="Ziels R.M."/>
            <person name="Maus I."/>
            <person name="Zhu X."/>
            <person name="Kougias P.G."/>
            <person name="Basile A."/>
            <person name="Luo G."/>
            <person name="Schluter A."/>
            <person name="Konstantinidis K.T."/>
            <person name="Angelidaki I."/>
        </authorList>
    </citation>
    <scope>NUCLEOTIDE SEQUENCE [LARGE SCALE GENOMIC DNA]</scope>
    <source>
        <strain evidence="1">AS23ysBPME_34</strain>
    </source>
</reference>